<evidence type="ECO:0000313" key="6">
    <source>
        <dbReference type="Proteomes" id="UP000184278"/>
    </source>
</evidence>
<dbReference type="STRING" id="1121131.SAMN02745229_03512"/>
<gene>
    <name evidence="5" type="ORF">SAMN02745229_03512</name>
</gene>
<feature type="region of interest" description="Disordered" evidence="1">
    <location>
        <begin position="38"/>
        <end position="150"/>
    </location>
</feature>
<dbReference type="InterPro" id="IPR022464">
    <property type="entry name" value="Strep_pil_isopept_link"/>
</dbReference>
<feature type="compositionally biased region" description="Acidic residues" evidence="1">
    <location>
        <begin position="110"/>
        <end position="133"/>
    </location>
</feature>
<dbReference type="InterPro" id="IPR037524">
    <property type="entry name" value="PA14/GLEYA"/>
</dbReference>
<feature type="signal peptide" evidence="3">
    <location>
        <begin position="1"/>
        <end position="32"/>
    </location>
</feature>
<keyword evidence="2" id="KW-0812">Transmembrane</keyword>
<feature type="region of interest" description="Disordered" evidence="1">
    <location>
        <begin position="303"/>
        <end position="331"/>
    </location>
</feature>
<feature type="region of interest" description="Disordered" evidence="1">
    <location>
        <begin position="390"/>
        <end position="457"/>
    </location>
</feature>
<keyword evidence="2" id="KW-1133">Transmembrane helix</keyword>
<dbReference type="Proteomes" id="UP000184278">
    <property type="component" value="Unassembled WGS sequence"/>
</dbReference>
<dbReference type="PROSITE" id="PS51820">
    <property type="entry name" value="PA14"/>
    <property type="match status" value="1"/>
</dbReference>
<dbReference type="PANTHER" id="PTHR31137">
    <property type="entry name" value="PROTEIN PSIB-RELATED-RELATED"/>
    <property type="match status" value="1"/>
</dbReference>
<accession>A0A1M6DG74</accession>
<feature type="compositionally biased region" description="Acidic residues" evidence="1">
    <location>
        <begin position="68"/>
        <end position="89"/>
    </location>
</feature>
<dbReference type="Pfam" id="PF07691">
    <property type="entry name" value="PA14"/>
    <property type="match status" value="1"/>
</dbReference>
<dbReference type="GO" id="GO:0005576">
    <property type="term" value="C:extracellular region"/>
    <property type="evidence" value="ECO:0007669"/>
    <property type="project" value="TreeGrafter"/>
</dbReference>
<sequence length="1098" mass="120468">MSKRFVKTLFSGTMAAAVLFHTLGSSSFVTFAENDEADDTSNIIQEENTTENGNDDGFSNGGDSNESTSDETNDSLQDSDDFADADNNENDQNGESAVSAGEGTNTSDKEESENADSDTDDLEDATNPDAEADSDGKEDQDAENEKSEIDDVAGFKLSYIANSGGKLSSDLDTTDLVKEVVDLEAEEITIIGATAVADEGYTFANWTYDEQIISEDAEFIPDVTLLKTIAEENNEATFYANFTQVSEEGLTYNEAFDWEVTVDGITITAYAEVGVIPDGSVLNVAKADQNVEEQVNELAKNVTEDIDNEKEEKNSNSIPIKSDDKTADNTALNGTYTFDITITNDKVEGEIQPVGGTVTITFSNVIDKESAGEDTYLTAYYVETSALKHTDENKADSEKSENTESNEDAVISENESSNENTESSESLEPNESTTTDSSEKEVLELTKVSDPKNNTTDISFDAQHFSTYTIVSTRPTNPNYKPAEYTPKAYKILTGSGRELASGDFTFTIVRTDEYGNPYGESDPLYFKESGVPNDANGLVTFPTLSFDTPDTYYFKITEDIPVDKDPHITYDENFYILRIYVSEYIDDRELLVANPAYVKNDTLPPVIVNLYDYYAPTINNNHAFKFSDGTNYYEGSTQKKASGYNKYTGDDSSKDKRATGIIKPELVNGYPVLNETVTGSSESLEYLFTDASEGVVDKRENVILYKIGDAESYEYVNPAFYPFDGNGQKETSDSHNYHFSVVTEAAFVIPETGFVYTEDNPNSTTDMIYEFEGDDDVWVFIDGKLVIDLGGVHDKVGATLNFRTGEIQYYEFSNKNSGSKVNITTSNLSEVYGSTWKDGKVHTLKIFYFERGKSLSEFDSNFNLALIAEFNNVYEEEFEGETSVKFSGTKTLTGRTLAAGEFSFELKDKDGRVLETVTNSASGAFAFSEIRYLLGEDHSDVGDHKYTISEVIGSLTGVTYDTRVYNVTVTVSYDMSTRQLIATISGLNADGSGANFTNTYSSVTPPPPPPTPPTPPTTPPSTPTYTTTTTPVAETPQVLGATREVVTPQEEPAVLGERRRATGDESTILIRILIIISCAAILSGILIAEKKKEKNNK</sequence>
<evidence type="ECO:0000256" key="3">
    <source>
        <dbReference type="SAM" id="SignalP"/>
    </source>
</evidence>
<dbReference type="EMBL" id="FQXK01000038">
    <property type="protein sequence ID" value="SHI71998.1"/>
    <property type="molecule type" value="Genomic_DNA"/>
</dbReference>
<proteinExistence type="predicted"/>
<keyword evidence="3" id="KW-0732">Signal</keyword>
<dbReference type="AlphaFoldDB" id="A0A1M6DG74"/>
<dbReference type="Pfam" id="PF12892">
    <property type="entry name" value="FctA"/>
    <property type="match status" value="2"/>
</dbReference>
<dbReference type="OrthoDB" id="9816455at2"/>
<feature type="compositionally biased region" description="Basic and acidic residues" evidence="1">
    <location>
        <begin position="390"/>
        <end position="402"/>
    </location>
</feature>
<evidence type="ECO:0000259" key="4">
    <source>
        <dbReference type="PROSITE" id="PS51820"/>
    </source>
</evidence>
<evidence type="ECO:0000256" key="1">
    <source>
        <dbReference type="SAM" id="MobiDB-lite"/>
    </source>
</evidence>
<feature type="chain" id="PRO_5039652746" evidence="3">
    <location>
        <begin position="33"/>
        <end position="1098"/>
    </location>
</feature>
<reference evidence="6" key="1">
    <citation type="submission" date="2016-11" db="EMBL/GenBank/DDBJ databases">
        <authorList>
            <person name="Varghese N."/>
            <person name="Submissions S."/>
        </authorList>
    </citation>
    <scope>NUCLEOTIDE SEQUENCE [LARGE SCALE GENOMIC DNA]</scope>
    <source>
        <strain evidence="6">DSM 3071</strain>
    </source>
</reference>
<feature type="compositionally biased region" description="Low complexity" evidence="1">
    <location>
        <begin position="51"/>
        <end position="67"/>
    </location>
</feature>
<dbReference type="RefSeq" id="WP_073389694.1">
    <property type="nucleotide sequence ID" value="NZ_FQXK01000038.1"/>
</dbReference>
<feature type="compositionally biased region" description="Low complexity" evidence="1">
    <location>
        <begin position="412"/>
        <end position="435"/>
    </location>
</feature>
<feature type="compositionally biased region" description="Basic and acidic residues" evidence="1">
    <location>
        <begin position="134"/>
        <end position="149"/>
    </location>
</feature>
<protein>
    <submittedName>
        <fullName evidence="5">Fibro-slime domain-containing protein/pilin isopeptide linkage domain-containing protein</fullName>
    </submittedName>
</protein>
<evidence type="ECO:0000313" key="5">
    <source>
        <dbReference type="EMBL" id="SHI71998.1"/>
    </source>
</evidence>
<dbReference type="InterPro" id="IPR011658">
    <property type="entry name" value="PA14_dom"/>
</dbReference>
<dbReference type="InterPro" id="IPR051154">
    <property type="entry name" value="Prespore-cell_inducing_factor"/>
</dbReference>
<keyword evidence="2" id="KW-0472">Membrane</keyword>
<dbReference type="InterPro" id="IPR038174">
    <property type="entry name" value="Strep_pil_link_sf"/>
</dbReference>
<feature type="compositionally biased region" description="Basic and acidic residues" evidence="1">
    <location>
        <begin position="437"/>
        <end position="450"/>
    </location>
</feature>
<dbReference type="PANTHER" id="PTHR31137:SF5">
    <property type="entry name" value="PROTEIN PSIQ-RELATED"/>
    <property type="match status" value="1"/>
</dbReference>
<keyword evidence="6" id="KW-1185">Reference proteome</keyword>
<organism evidence="5 6">
    <name type="scientific">Butyrivibrio fibrisolvens DSM 3071</name>
    <dbReference type="NCBI Taxonomy" id="1121131"/>
    <lineage>
        <taxon>Bacteria</taxon>
        <taxon>Bacillati</taxon>
        <taxon>Bacillota</taxon>
        <taxon>Clostridia</taxon>
        <taxon>Lachnospirales</taxon>
        <taxon>Lachnospiraceae</taxon>
        <taxon>Butyrivibrio</taxon>
    </lineage>
</organism>
<dbReference type="Gene3D" id="2.60.40.3050">
    <property type="match status" value="2"/>
</dbReference>
<dbReference type="NCBIfam" id="TIGR03786">
    <property type="entry name" value="strep_pil_rpt"/>
    <property type="match status" value="1"/>
</dbReference>
<name>A0A1M6DG74_BUTFI</name>
<feature type="domain" description="PA14" evidence="4">
    <location>
        <begin position="679"/>
        <end position="882"/>
    </location>
</feature>
<evidence type="ECO:0000256" key="2">
    <source>
        <dbReference type="SAM" id="Phobius"/>
    </source>
</evidence>
<dbReference type="GeneID" id="89508534"/>
<feature type="compositionally biased region" description="Pro residues" evidence="1">
    <location>
        <begin position="1005"/>
        <end position="1023"/>
    </location>
</feature>
<feature type="region of interest" description="Disordered" evidence="1">
    <location>
        <begin position="996"/>
        <end position="1032"/>
    </location>
</feature>
<feature type="transmembrane region" description="Helical" evidence="2">
    <location>
        <begin position="1069"/>
        <end position="1089"/>
    </location>
</feature>